<dbReference type="EMBL" id="JBHTBF010000001">
    <property type="protein sequence ID" value="MFC7315268.1"/>
    <property type="molecule type" value="Genomic_DNA"/>
</dbReference>
<evidence type="ECO:0000259" key="8">
    <source>
        <dbReference type="Pfam" id="PF13194"/>
    </source>
</evidence>
<feature type="transmembrane region" description="Helical" evidence="6">
    <location>
        <begin position="86"/>
        <end position="103"/>
    </location>
</feature>
<dbReference type="InterPro" id="IPR003416">
    <property type="entry name" value="MgtC/SapB/SrpB/YhiD_fam"/>
</dbReference>
<feature type="transmembrane region" description="Helical" evidence="6">
    <location>
        <begin position="267"/>
        <end position="288"/>
    </location>
</feature>
<sequence length="420" mass="42675">MSQLVEFVDPMLQRLLLAAALGLFLGLEREWAHRSAGVRTFSLISLLGAVFTVLDADGLLLIGGALVVVQGTALMVRGLLDTDEGLSLTTAASMLVAYGVGVLVGEGHITAGVTVAVLSSFLLVLKRELHSFAWGLTRSELRSATEFGILAFVVYPLLPAGETTVRIADLSVSAEPRLVWLLVVSVAAIGIVNYAIVKAYGSRGIAVTGFFGGLASSTAVVGTMLDHVRQRPEAISYAVAAVLLADAAMALRNLAIVLAFTFGSGPLFGLVVPLGVIIVGSVVVAAFTADWGESVDVDLESPFSLRNALGFGALFALILAGSSVAKALLGNAGFLLAAALSGLVSSAGATTSAVLLYNGGALDADTAILGVMVATVASVGVKAALTLASPSRSFGYRVAVWSAGLTVGATAASVALLMGA</sequence>
<evidence type="ECO:0000256" key="2">
    <source>
        <dbReference type="ARBA" id="ARBA00022475"/>
    </source>
</evidence>
<feature type="transmembrane region" description="Helical" evidence="6">
    <location>
        <begin position="204"/>
        <end position="225"/>
    </location>
</feature>
<evidence type="ECO:0000259" key="7">
    <source>
        <dbReference type="Pfam" id="PF02308"/>
    </source>
</evidence>
<proteinExistence type="predicted"/>
<evidence type="ECO:0000256" key="1">
    <source>
        <dbReference type="ARBA" id="ARBA00004651"/>
    </source>
</evidence>
<feature type="transmembrane region" description="Helical" evidence="6">
    <location>
        <begin position="399"/>
        <end position="418"/>
    </location>
</feature>
<feature type="transmembrane region" description="Helical" evidence="6">
    <location>
        <begin position="308"/>
        <end position="329"/>
    </location>
</feature>
<name>A0ABD6A5N6_9EURY</name>
<dbReference type="PANTHER" id="PTHR39084:SF1">
    <property type="entry name" value="DUF4010 DOMAIN-CONTAINING PROTEIN"/>
    <property type="match status" value="1"/>
</dbReference>
<feature type="transmembrane region" description="Helical" evidence="6">
    <location>
        <begin position="141"/>
        <end position="158"/>
    </location>
</feature>
<evidence type="ECO:0000256" key="6">
    <source>
        <dbReference type="SAM" id="Phobius"/>
    </source>
</evidence>
<dbReference type="InterPro" id="IPR049177">
    <property type="entry name" value="MgtC_SapB_SrpB_YhiD_N"/>
</dbReference>
<keyword evidence="3 6" id="KW-0812">Transmembrane</keyword>
<feature type="transmembrane region" description="Helical" evidence="6">
    <location>
        <begin position="12"/>
        <end position="29"/>
    </location>
</feature>
<feature type="transmembrane region" description="Helical" evidence="6">
    <location>
        <begin position="36"/>
        <end position="54"/>
    </location>
</feature>
<dbReference type="Pfam" id="PF02308">
    <property type="entry name" value="MgtC"/>
    <property type="match status" value="1"/>
</dbReference>
<evidence type="ECO:0000256" key="4">
    <source>
        <dbReference type="ARBA" id="ARBA00022989"/>
    </source>
</evidence>
<feature type="transmembrane region" description="Helical" evidence="6">
    <location>
        <begin position="178"/>
        <end position="197"/>
    </location>
</feature>
<dbReference type="PRINTS" id="PR01837">
    <property type="entry name" value="MGTCSAPBPROT"/>
</dbReference>
<dbReference type="Pfam" id="PF13194">
    <property type="entry name" value="DUF4010"/>
    <property type="match status" value="1"/>
</dbReference>
<keyword evidence="4 6" id="KW-1133">Transmembrane helix</keyword>
<evidence type="ECO:0000313" key="9">
    <source>
        <dbReference type="EMBL" id="MFC7315268.1"/>
    </source>
</evidence>
<comment type="subcellular location">
    <subcellularLocation>
        <location evidence="1">Cell membrane</location>
        <topology evidence="1">Multi-pass membrane protein</topology>
    </subcellularLocation>
</comment>
<keyword evidence="2" id="KW-1003">Cell membrane</keyword>
<accession>A0ABD6A5N6</accession>
<protein>
    <submittedName>
        <fullName evidence="9">MgtC/SapB family protein</fullName>
    </submittedName>
</protein>
<feature type="transmembrane region" description="Helical" evidence="6">
    <location>
        <begin position="367"/>
        <end position="387"/>
    </location>
</feature>
<feature type="transmembrane region" description="Helical" evidence="6">
    <location>
        <begin position="334"/>
        <end position="355"/>
    </location>
</feature>
<comment type="caution">
    <text evidence="9">The sequence shown here is derived from an EMBL/GenBank/DDBJ whole genome shotgun (WGS) entry which is preliminary data.</text>
</comment>
<gene>
    <name evidence="9" type="ORF">ACFQPE_00445</name>
</gene>
<evidence type="ECO:0000256" key="3">
    <source>
        <dbReference type="ARBA" id="ARBA00022692"/>
    </source>
</evidence>
<dbReference type="PANTHER" id="PTHR39084">
    <property type="entry name" value="MEMBRANE PROTEIN-RELATED"/>
    <property type="match status" value="1"/>
</dbReference>
<reference evidence="9 10" key="1">
    <citation type="journal article" date="2019" name="Int. J. Syst. Evol. Microbiol.">
        <title>The Global Catalogue of Microorganisms (GCM) 10K type strain sequencing project: providing services to taxonomists for standard genome sequencing and annotation.</title>
        <authorList>
            <consortium name="The Broad Institute Genomics Platform"/>
            <consortium name="The Broad Institute Genome Sequencing Center for Infectious Disease"/>
            <person name="Wu L."/>
            <person name="Ma J."/>
        </authorList>
    </citation>
    <scope>NUCLEOTIDE SEQUENCE [LARGE SCALE GENOMIC DNA]</scope>
    <source>
        <strain evidence="9 10">PSR21</strain>
    </source>
</reference>
<keyword evidence="5 6" id="KW-0472">Membrane</keyword>
<dbReference type="Proteomes" id="UP001596547">
    <property type="component" value="Unassembled WGS sequence"/>
</dbReference>
<dbReference type="GO" id="GO:0005886">
    <property type="term" value="C:plasma membrane"/>
    <property type="evidence" value="ECO:0007669"/>
    <property type="project" value="UniProtKB-SubCell"/>
</dbReference>
<dbReference type="InterPro" id="IPR025105">
    <property type="entry name" value="DUF4010"/>
</dbReference>
<keyword evidence="10" id="KW-1185">Reference proteome</keyword>
<dbReference type="RefSeq" id="WP_276304673.1">
    <property type="nucleotide sequence ID" value="NZ_CP119992.1"/>
</dbReference>
<feature type="domain" description="MgtC/SapB/SrpB/YhiD N-terminal" evidence="7">
    <location>
        <begin position="15"/>
        <end position="131"/>
    </location>
</feature>
<dbReference type="AlphaFoldDB" id="A0ABD6A5N6"/>
<feature type="transmembrane region" description="Helical" evidence="6">
    <location>
        <begin position="109"/>
        <end position="129"/>
    </location>
</feature>
<evidence type="ECO:0000313" key="10">
    <source>
        <dbReference type="Proteomes" id="UP001596547"/>
    </source>
</evidence>
<organism evidence="9 10">
    <name type="scientific">Halomarina halobia</name>
    <dbReference type="NCBI Taxonomy" id="3033386"/>
    <lineage>
        <taxon>Archaea</taxon>
        <taxon>Methanobacteriati</taxon>
        <taxon>Methanobacteriota</taxon>
        <taxon>Stenosarchaea group</taxon>
        <taxon>Halobacteria</taxon>
        <taxon>Halobacteriales</taxon>
        <taxon>Natronomonadaceae</taxon>
        <taxon>Halomarina</taxon>
    </lineage>
</organism>
<evidence type="ECO:0000256" key="5">
    <source>
        <dbReference type="ARBA" id="ARBA00023136"/>
    </source>
</evidence>
<feature type="transmembrane region" description="Helical" evidence="6">
    <location>
        <begin position="60"/>
        <end position="79"/>
    </location>
</feature>
<feature type="transmembrane region" description="Helical" evidence="6">
    <location>
        <begin position="237"/>
        <end position="260"/>
    </location>
</feature>
<feature type="domain" description="DUF4010" evidence="8">
    <location>
        <begin position="184"/>
        <end position="387"/>
    </location>
</feature>
<dbReference type="GeneID" id="79314227"/>